<accession>A0A9P6LN18</accession>
<protein>
    <recommendedName>
        <fullName evidence="4">Chromo domain-containing protein</fullName>
    </recommendedName>
</protein>
<dbReference type="EMBL" id="JAATWM020000009">
    <property type="protein sequence ID" value="KAF9878761.1"/>
    <property type="molecule type" value="Genomic_DNA"/>
</dbReference>
<dbReference type="Proteomes" id="UP000781932">
    <property type="component" value="Unassembled WGS sequence"/>
</dbReference>
<dbReference type="RefSeq" id="XP_038748222.1">
    <property type="nucleotide sequence ID" value="XM_038886380.1"/>
</dbReference>
<organism evidence="2 3">
    <name type="scientific">Colletotrichum karsti</name>
    <dbReference type="NCBI Taxonomy" id="1095194"/>
    <lineage>
        <taxon>Eukaryota</taxon>
        <taxon>Fungi</taxon>
        <taxon>Dikarya</taxon>
        <taxon>Ascomycota</taxon>
        <taxon>Pezizomycotina</taxon>
        <taxon>Sordariomycetes</taxon>
        <taxon>Hypocreomycetidae</taxon>
        <taxon>Glomerellales</taxon>
        <taxon>Glomerellaceae</taxon>
        <taxon>Colletotrichum</taxon>
        <taxon>Colletotrichum boninense species complex</taxon>
    </lineage>
</organism>
<comment type="caution">
    <text evidence="2">The sequence shown here is derived from an EMBL/GenBank/DDBJ whole genome shotgun (WGS) entry which is preliminary data.</text>
</comment>
<name>A0A9P6LN18_9PEZI</name>
<gene>
    <name evidence="2" type="ORF">CkaCkLH20_03661</name>
</gene>
<reference evidence="2" key="2">
    <citation type="submission" date="2020-11" db="EMBL/GenBank/DDBJ databases">
        <title>Whole genome sequencing of Colletotrichum sp.</title>
        <authorList>
            <person name="Li H."/>
        </authorList>
    </citation>
    <scope>NUCLEOTIDE SEQUENCE</scope>
    <source>
        <strain evidence="2">CkLH20</strain>
    </source>
</reference>
<proteinExistence type="predicted"/>
<evidence type="ECO:0008006" key="4">
    <source>
        <dbReference type="Google" id="ProtNLM"/>
    </source>
</evidence>
<reference evidence="2" key="1">
    <citation type="submission" date="2020-03" db="EMBL/GenBank/DDBJ databases">
        <authorList>
            <person name="He L."/>
        </authorList>
    </citation>
    <scope>NUCLEOTIDE SEQUENCE</scope>
    <source>
        <strain evidence="2">CkLH20</strain>
    </source>
</reference>
<feature type="compositionally biased region" description="Basic and acidic residues" evidence="1">
    <location>
        <begin position="1"/>
        <end position="10"/>
    </location>
</feature>
<dbReference type="GeneID" id="62159454"/>
<feature type="region of interest" description="Disordered" evidence="1">
    <location>
        <begin position="1"/>
        <end position="42"/>
    </location>
</feature>
<evidence type="ECO:0000313" key="2">
    <source>
        <dbReference type="EMBL" id="KAF9878761.1"/>
    </source>
</evidence>
<sequence>MRRQRERTLPDEVTEAITSPTELHAALTPPAQNDPVTGDHTSTEIISEPSAAQVVPVARSTPSSITAHQVDPTDASRVQMLVRWDPSGDGTQAWEDERYLQVEHHDAWLAYIEAHDPRAILGPNQRHLWHILSITNHRVVRRGSARRKTIMFMISWEGSNEETEESEAFVRRNNPAALCQYWETLGGRANACR</sequence>
<keyword evidence="3" id="KW-1185">Reference proteome</keyword>
<dbReference type="AlphaFoldDB" id="A0A9P6LN18"/>
<evidence type="ECO:0000313" key="3">
    <source>
        <dbReference type="Proteomes" id="UP000781932"/>
    </source>
</evidence>
<evidence type="ECO:0000256" key="1">
    <source>
        <dbReference type="SAM" id="MobiDB-lite"/>
    </source>
</evidence>
<feature type="compositionally biased region" description="Polar residues" evidence="1">
    <location>
        <begin position="30"/>
        <end position="42"/>
    </location>
</feature>